<evidence type="ECO:0000313" key="1">
    <source>
        <dbReference type="EMBL" id="GAN14940.1"/>
    </source>
</evidence>
<dbReference type="AlphaFoldDB" id="A0A0C9M4H4"/>
<proteinExistence type="predicted"/>
<gene>
    <name evidence="1" type="ORF">SP6_48_00070</name>
</gene>
<dbReference type="Gene3D" id="3.60.15.10">
    <property type="entry name" value="Ribonuclease Z/Hydroxyacylglutathione hydrolase-like"/>
    <property type="match status" value="1"/>
</dbReference>
<evidence type="ECO:0000313" key="2">
    <source>
        <dbReference type="Proteomes" id="UP000032025"/>
    </source>
</evidence>
<name>A0A0C9M4H4_SPHPI</name>
<dbReference type="EMBL" id="BBJS01000048">
    <property type="protein sequence ID" value="GAN14940.1"/>
    <property type="molecule type" value="Genomic_DNA"/>
</dbReference>
<keyword evidence="2" id="KW-1185">Reference proteome</keyword>
<dbReference type="RefSeq" id="WP_053058560.1">
    <property type="nucleotide sequence ID" value="NZ_BBJS01000048.1"/>
</dbReference>
<organism evidence="1 2">
    <name type="scientific">Sphingomonas paucimobilis NBRC 13935</name>
    <dbReference type="NCBI Taxonomy" id="1219050"/>
    <lineage>
        <taxon>Bacteria</taxon>
        <taxon>Pseudomonadati</taxon>
        <taxon>Pseudomonadota</taxon>
        <taxon>Alphaproteobacteria</taxon>
        <taxon>Sphingomonadales</taxon>
        <taxon>Sphingomonadaceae</taxon>
        <taxon>Sphingomonas</taxon>
    </lineage>
</organism>
<reference evidence="1 2" key="1">
    <citation type="submission" date="2014-08" db="EMBL/GenBank/DDBJ databases">
        <title>Whole genome shotgun sequence of Sphingomonas paucimobilis NBRC 13935.</title>
        <authorList>
            <person name="Hosoyama A."/>
            <person name="Hashimoto M."/>
            <person name="Hosoyama Y."/>
            <person name="Noguchi M."/>
            <person name="Uohara A."/>
            <person name="Ohji S."/>
            <person name="Katano-Makiyama Y."/>
            <person name="Ichikawa N."/>
            <person name="Kimura A."/>
            <person name="Yamazoe A."/>
            <person name="Fujita N."/>
        </authorList>
    </citation>
    <scope>NUCLEOTIDE SEQUENCE [LARGE SCALE GENOMIC DNA]</scope>
    <source>
        <strain evidence="1 2">NBRC 13935</strain>
    </source>
</reference>
<protein>
    <submittedName>
        <fullName evidence="1">DNA, contig: SP648</fullName>
    </submittedName>
</protein>
<dbReference type="GeneID" id="78528339"/>
<sequence length="132" mass="14709">MSDVDPARADVPGGDVGPLYRSIWRLLDLPLLLYHDCKAPEREDYVWETTIAARCEGNVQDGMDEDAFVPMCEAHDATLAILHLISPSIQLKIHGGKLPKPKANRTRRLPVALNAMRGRGQIDDLPRGWVKT</sequence>
<dbReference type="Proteomes" id="UP000032025">
    <property type="component" value="Unassembled WGS sequence"/>
</dbReference>
<accession>A0A0C9M4H4</accession>
<comment type="caution">
    <text evidence="1">The sequence shown here is derived from an EMBL/GenBank/DDBJ whole genome shotgun (WGS) entry which is preliminary data.</text>
</comment>
<dbReference type="InterPro" id="IPR036866">
    <property type="entry name" value="RibonucZ/Hydroxyglut_hydro"/>
</dbReference>